<evidence type="ECO:0000313" key="2">
    <source>
        <dbReference type="Proteomes" id="UP000198693"/>
    </source>
</evidence>
<reference evidence="2" key="1">
    <citation type="submission" date="2016-10" db="EMBL/GenBank/DDBJ databases">
        <authorList>
            <person name="Varghese N."/>
            <person name="Submissions S."/>
        </authorList>
    </citation>
    <scope>NUCLEOTIDE SEQUENCE [LARGE SCALE GENOMIC DNA]</scope>
    <source>
        <strain evidence="2">CGMCC 1.6981</strain>
    </source>
</reference>
<dbReference type="SUPFAM" id="SSF52540">
    <property type="entry name" value="P-loop containing nucleoside triphosphate hydrolases"/>
    <property type="match status" value="1"/>
</dbReference>
<dbReference type="RefSeq" id="WP_139232968.1">
    <property type="nucleotide sequence ID" value="NZ_FPBP01000002.1"/>
</dbReference>
<protein>
    <recommendedName>
        <fullName evidence="3">Sulfotransferase family protein</fullName>
    </recommendedName>
</protein>
<evidence type="ECO:0000313" key="1">
    <source>
        <dbReference type="EMBL" id="SFU43348.1"/>
    </source>
</evidence>
<organism evidence="1 2">
    <name type="scientific">Halomonas korlensis</name>
    <dbReference type="NCBI Taxonomy" id="463301"/>
    <lineage>
        <taxon>Bacteria</taxon>
        <taxon>Pseudomonadati</taxon>
        <taxon>Pseudomonadota</taxon>
        <taxon>Gammaproteobacteria</taxon>
        <taxon>Oceanospirillales</taxon>
        <taxon>Halomonadaceae</taxon>
        <taxon>Halomonas</taxon>
    </lineage>
</organism>
<dbReference type="OrthoDB" id="5147122at2"/>
<sequence>MKLHIHFGIHRTGTTSIHKALSGSVGILKSHGILYPKLGVHHRHVKLAWQLKSGKVAPGEVVSRIKAECNDLTKQVILSSEDFCLIDIESWLSLLSTHFDVTASVYLKRQDRWLESWYNQHIKWPWDSKFSSATPEFFINHMEDFYWIDYKCLLDRIVSVVPRQQLYINVAGTGWIKDTVSDFLSHVGIDQRWLNPYQDGNASLTTARLDIVRRLDLYHLPPKARKRILSVLEEVNVIEDNGRKDIFTSSQIEYVLNHFDKSNRAVAKKYFGKEKLFDESDLGQERKTPAFVNDERAYRIYIPEMLKRLCQDQGSIGVPV</sequence>
<name>A0A1I7G4I8_9GAMM</name>
<evidence type="ECO:0008006" key="3">
    <source>
        <dbReference type="Google" id="ProtNLM"/>
    </source>
</evidence>
<dbReference type="STRING" id="463301.SAMN04487955_102244"/>
<dbReference type="InterPro" id="IPR027417">
    <property type="entry name" value="P-loop_NTPase"/>
</dbReference>
<proteinExistence type="predicted"/>
<accession>A0A1I7G4I8</accession>
<gene>
    <name evidence="1" type="ORF">SAMN04487955_102244</name>
</gene>
<dbReference type="AlphaFoldDB" id="A0A1I7G4I8"/>
<dbReference type="EMBL" id="FPBP01000002">
    <property type="protein sequence ID" value="SFU43348.1"/>
    <property type="molecule type" value="Genomic_DNA"/>
</dbReference>
<keyword evidence="2" id="KW-1185">Reference proteome</keyword>
<dbReference type="Proteomes" id="UP000198693">
    <property type="component" value="Unassembled WGS sequence"/>
</dbReference>